<dbReference type="InterPro" id="IPR038702">
    <property type="entry name" value="Na/K_ATPase_sub_beta_sf"/>
</dbReference>
<accession>A0ABR1DN78</accession>
<dbReference type="PANTHER" id="PTHR11523">
    <property type="entry name" value="SODIUM/POTASSIUM-DEPENDENT ATPASE BETA SUBUNIT"/>
    <property type="match status" value="1"/>
</dbReference>
<name>A0ABR1DN78_NECAM</name>
<dbReference type="EMBL" id="JAVFWL010000004">
    <property type="protein sequence ID" value="KAK6751897.1"/>
    <property type="molecule type" value="Genomic_DNA"/>
</dbReference>
<comment type="caution">
    <text evidence="9">The sequence shown here is derived from an EMBL/GenBank/DDBJ whole genome shotgun (WGS) entry which is preliminary data.</text>
</comment>
<dbReference type="Pfam" id="PF00287">
    <property type="entry name" value="Na_K-ATPase"/>
    <property type="match status" value="1"/>
</dbReference>
<evidence type="ECO:0000256" key="7">
    <source>
        <dbReference type="SAM" id="MobiDB-lite"/>
    </source>
</evidence>
<protein>
    <recommendedName>
        <fullName evidence="11">Sodium / potassium ATPase beta chain</fullName>
    </recommendedName>
</protein>
<feature type="transmembrane region" description="Helical" evidence="8">
    <location>
        <begin position="61"/>
        <end position="85"/>
    </location>
</feature>
<proteinExistence type="inferred from homology"/>
<dbReference type="Proteomes" id="UP001303046">
    <property type="component" value="Unassembled WGS sequence"/>
</dbReference>
<feature type="region of interest" description="Disordered" evidence="7">
    <location>
        <begin position="436"/>
        <end position="462"/>
    </location>
</feature>
<keyword evidence="6 8" id="KW-0472">Membrane</keyword>
<keyword evidence="10" id="KW-1185">Reference proteome</keyword>
<evidence type="ECO:0000256" key="3">
    <source>
        <dbReference type="ARBA" id="ARBA00022692"/>
    </source>
</evidence>
<organism evidence="9 10">
    <name type="scientific">Necator americanus</name>
    <name type="common">Human hookworm</name>
    <dbReference type="NCBI Taxonomy" id="51031"/>
    <lineage>
        <taxon>Eukaryota</taxon>
        <taxon>Metazoa</taxon>
        <taxon>Ecdysozoa</taxon>
        <taxon>Nematoda</taxon>
        <taxon>Chromadorea</taxon>
        <taxon>Rhabditida</taxon>
        <taxon>Rhabditina</taxon>
        <taxon>Rhabditomorpha</taxon>
        <taxon>Strongyloidea</taxon>
        <taxon>Ancylostomatidae</taxon>
        <taxon>Bunostominae</taxon>
        <taxon>Necator</taxon>
    </lineage>
</organism>
<sequence length="697" mass="79689">MSRQHTTIAEHFNMTTEEMGPDNDRWDDTGPIIGDLRDRPAVCITLHDMLVDRQLRVSQRIFCIGTFLLLCLILMMLFLFLLIGFNQVMHDISFQEHQNKQGLHMIPNFGTGIDNNILNLSRDNVARGRYVEIIQDYLDAYKKEQLSRANFTKQCSPLEKPLHAWCDFPLKIFEDAGCTAVNRYGYDSGEPCLLFELKLETTWTPKFSRNVTNLPLKCDAYDHLAMRINTNVKYVLPFDGSTRYGGFPLNKIPSRPISDKEGRDVSDENGETLYDQPPLIMVKLLLSKSVHTTDVNVSFVSKFLKNNQHTRQSLGNSLAIDISDKIKRWTIMDVFEKVFRRNRMKTQHLISIACLSLLAYIVVRTTRILTPSAGNMKSFYINKYETHEDVSKKMNEMRVSRENYLKANPSGIDEFPELKKEYDGNEDHRTERELNEINDEEQAVREVQQDKNDRDSGNDIADLPTKSREHIQFIQEVPDTINATTDSSTSTPSTTTLADILSFRSSVALFTKKPVEATIEKLEETPVNMDYVNNLEERFNTNEDHPRIADYQLYPTEEISNETNVEKTFPVPNIPGALTNLTFSEKSSQNPEILVNQANNETTTNVGATAVDITTVPYSFSGRPEASEVDHSRGDEAVNISHVKDLQQREEQLGKVEKNNSVIEKMDQKGNDILENADTTREKREQLDSNDISQFII</sequence>
<keyword evidence="5 8" id="KW-1133">Transmembrane helix</keyword>
<gene>
    <name evidence="9" type="primary">Necator_chrIV.g16660</name>
    <name evidence="9" type="ORF">RB195_003363</name>
</gene>
<evidence type="ECO:0000256" key="2">
    <source>
        <dbReference type="ARBA" id="ARBA00005876"/>
    </source>
</evidence>
<evidence type="ECO:0000256" key="6">
    <source>
        <dbReference type="ARBA" id="ARBA00023136"/>
    </source>
</evidence>
<dbReference type="PANTHER" id="PTHR11523:SF28">
    <property type="entry name" value="NA_K-ATPASE BETA SUBUNIT ISOFORM 4-RELATED"/>
    <property type="match status" value="1"/>
</dbReference>
<evidence type="ECO:0000313" key="9">
    <source>
        <dbReference type="EMBL" id="KAK6751897.1"/>
    </source>
</evidence>
<dbReference type="Gene3D" id="2.60.40.1660">
    <property type="entry name" value="Na, k-atpase alpha subunit"/>
    <property type="match status" value="1"/>
</dbReference>
<feature type="compositionally biased region" description="Basic and acidic residues" evidence="7">
    <location>
        <begin position="442"/>
        <end position="457"/>
    </location>
</feature>
<dbReference type="InterPro" id="IPR000402">
    <property type="entry name" value="Na/K_ATPase_sub_beta"/>
</dbReference>
<evidence type="ECO:0000256" key="5">
    <source>
        <dbReference type="ARBA" id="ARBA00022989"/>
    </source>
</evidence>
<comment type="subcellular location">
    <subcellularLocation>
        <location evidence="1">Membrane</location>
        <topology evidence="1">Single-pass type II membrane protein</topology>
    </subcellularLocation>
</comment>
<evidence type="ECO:0000256" key="1">
    <source>
        <dbReference type="ARBA" id="ARBA00004606"/>
    </source>
</evidence>
<evidence type="ECO:0000313" key="10">
    <source>
        <dbReference type="Proteomes" id="UP001303046"/>
    </source>
</evidence>
<keyword evidence="3 8" id="KW-0812">Transmembrane</keyword>
<keyword evidence="4" id="KW-0735">Signal-anchor</keyword>
<comment type="similarity">
    <text evidence="2">Belongs to the X(+)/potassium ATPases subunit beta family.</text>
</comment>
<feature type="region of interest" description="Disordered" evidence="7">
    <location>
        <begin position="658"/>
        <end position="697"/>
    </location>
</feature>
<reference evidence="9 10" key="1">
    <citation type="submission" date="2023-08" db="EMBL/GenBank/DDBJ databases">
        <title>A Necator americanus chromosomal reference genome.</title>
        <authorList>
            <person name="Ilik V."/>
            <person name="Petrzelkova K.J."/>
            <person name="Pardy F."/>
            <person name="Fuh T."/>
            <person name="Niatou-Singa F.S."/>
            <person name="Gouil Q."/>
            <person name="Baker L."/>
            <person name="Ritchie M.E."/>
            <person name="Jex A.R."/>
            <person name="Gazzola D."/>
            <person name="Li H."/>
            <person name="Toshio Fujiwara R."/>
            <person name="Zhan B."/>
            <person name="Aroian R.V."/>
            <person name="Pafco B."/>
            <person name="Schwarz E.M."/>
        </authorList>
    </citation>
    <scope>NUCLEOTIDE SEQUENCE [LARGE SCALE GENOMIC DNA]</scope>
    <source>
        <strain evidence="9 10">Aroian</strain>
        <tissue evidence="9">Whole animal</tissue>
    </source>
</reference>
<evidence type="ECO:0000256" key="8">
    <source>
        <dbReference type="SAM" id="Phobius"/>
    </source>
</evidence>
<evidence type="ECO:0000256" key="4">
    <source>
        <dbReference type="ARBA" id="ARBA00022968"/>
    </source>
</evidence>
<evidence type="ECO:0008006" key="11">
    <source>
        <dbReference type="Google" id="ProtNLM"/>
    </source>
</evidence>
<feature type="compositionally biased region" description="Basic and acidic residues" evidence="7">
    <location>
        <begin position="658"/>
        <end position="687"/>
    </location>
</feature>